<feature type="region of interest" description="Disordered" evidence="1">
    <location>
        <begin position="1"/>
        <end position="29"/>
    </location>
</feature>
<protein>
    <submittedName>
        <fullName evidence="2">Uncharacterized protein</fullName>
    </submittedName>
</protein>
<accession>A0AAD9PB35</accession>
<evidence type="ECO:0000313" key="2">
    <source>
        <dbReference type="EMBL" id="KAK2191271.1"/>
    </source>
</evidence>
<dbReference type="Proteomes" id="UP001209878">
    <property type="component" value="Unassembled WGS sequence"/>
</dbReference>
<evidence type="ECO:0000313" key="3">
    <source>
        <dbReference type="Proteomes" id="UP001209878"/>
    </source>
</evidence>
<proteinExistence type="predicted"/>
<keyword evidence="3" id="KW-1185">Reference proteome</keyword>
<name>A0AAD9PB35_RIDPI</name>
<comment type="caution">
    <text evidence="2">The sequence shown here is derived from an EMBL/GenBank/DDBJ whole genome shotgun (WGS) entry which is preliminary data.</text>
</comment>
<dbReference type="AlphaFoldDB" id="A0AAD9PB35"/>
<reference evidence="2" key="1">
    <citation type="journal article" date="2023" name="Mol. Biol. Evol.">
        <title>Third-Generation Sequencing Reveals the Adaptive Role of the Epigenome in Three Deep-Sea Polychaetes.</title>
        <authorList>
            <person name="Perez M."/>
            <person name="Aroh O."/>
            <person name="Sun Y."/>
            <person name="Lan Y."/>
            <person name="Juniper S.K."/>
            <person name="Young C.R."/>
            <person name="Angers B."/>
            <person name="Qian P.Y."/>
        </authorList>
    </citation>
    <scope>NUCLEOTIDE SEQUENCE</scope>
    <source>
        <strain evidence="2">R07B-5</strain>
    </source>
</reference>
<dbReference type="EMBL" id="JAODUO010000055">
    <property type="protein sequence ID" value="KAK2191271.1"/>
    <property type="molecule type" value="Genomic_DNA"/>
</dbReference>
<organism evidence="2 3">
    <name type="scientific">Ridgeia piscesae</name>
    <name type="common">Tubeworm</name>
    <dbReference type="NCBI Taxonomy" id="27915"/>
    <lineage>
        <taxon>Eukaryota</taxon>
        <taxon>Metazoa</taxon>
        <taxon>Spiralia</taxon>
        <taxon>Lophotrochozoa</taxon>
        <taxon>Annelida</taxon>
        <taxon>Polychaeta</taxon>
        <taxon>Sedentaria</taxon>
        <taxon>Canalipalpata</taxon>
        <taxon>Sabellida</taxon>
        <taxon>Siboglinidae</taxon>
        <taxon>Ridgeia</taxon>
    </lineage>
</organism>
<sequence>MFESEQEAESRRERGSLGAGQGRAGRDKRVAREHCSYEALVYPTHLPARPRYDSLAHVTVVMTTARHKYEIRRGFKFCCRARDERLIWLYLASTRAWVAQFGQGARCGQETPSANEKASAGLHANKGT</sequence>
<gene>
    <name evidence="2" type="ORF">NP493_56g02011</name>
</gene>
<evidence type="ECO:0000256" key="1">
    <source>
        <dbReference type="SAM" id="MobiDB-lite"/>
    </source>
</evidence>
<feature type="region of interest" description="Disordered" evidence="1">
    <location>
        <begin position="108"/>
        <end position="128"/>
    </location>
</feature>